<feature type="transmembrane region" description="Helical" evidence="8">
    <location>
        <begin position="82"/>
        <end position="100"/>
    </location>
</feature>
<evidence type="ECO:0000256" key="2">
    <source>
        <dbReference type="ARBA" id="ARBA00012438"/>
    </source>
</evidence>
<dbReference type="PANTHER" id="PTHR24421">
    <property type="entry name" value="NITRATE/NITRITE SENSOR PROTEIN NARX-RELATED"/>
    <property type="match status" value="1"/>
</dbReference>
<sequence>MGIICINTKLMKWNYHGVAVEVGVKIVKMKQRVIHHMHWNNHFYSFIRKNPSSKTHLVLIYRSISFLLTSCFFLLGPPQSSFVFKLGLVVSLGVAAWILTDLQRRNRENNRILKTIVLTETVGLTLLLIPTGGIASPFIWYALNPVLVAASFLTPSFCWWVLTFYLSSATFISFTLFNTTDILHILQENSYVYLVSLLTAVLVMLFSGLMKGMDLKATILKSQQEELLLVNKKLSEANEMYADTLEHIMSLYHLMDNFSSDKSPEKLTTEITSSLIRCTQKQSAFFWLIDLHQQKSYLANTTNILNMEEELKKEWHHISQNNQSFMDKIHDEYFWMKIIRTSKNVGVVGIKVSSFSEVSDTYLLNRTFEFIAELSEIMLERIHMDHMMDQLIIIEEQNRIANEIHDSVSQKLFGIVYSLHSLQVKSRNISKEELEKEYQFLSKTANSTIKELRAAIYRLSSVKKGDKPFLVLVKNYLEEYAKLNEVQINYQITGDESFISSKLKTELYRIICEACGNAVRHGECSAMEIRLSLQEEKTLLVLQDNGIGYNLQNQEEKQEKGIGLFNIRSIVNSYNGTFLIDGKLGVGTKIQIDIPNEYTLKKQEVLSS</sequence>
<dbReference type="SMART" id="SM00387">
    <property type="entry name" value="HATPase_c"/>
    <property type="match status" value="1"/>
</dbReference>
<dbReference type="PROSITE" id="PS50109">
    <property type="entry name" value="HIS_KIN"/>
    <property type="match status" value="1"/>
</dbReference>
<keyword evidence="6" id="KW-0067">ATP-binding</keyword>
<keyword evidence="5" id="KW-0418">Kinase</keyword>
<dbReference type="EMBL" id="CP031223">
    <property type="protein sequence ID" value="QFF98000.1"/>
    <property type="molecule type" value="Genomic_DNA"/>
</dbReference>
<keyword evidence="3" id="KW-0808">Transferase</keyword>
<dbReference type="SUPFAM" id="SSF55874">
    <property type="entry name" value="ATPase domain of HSP90 chaperone/DNA topoisomerase II/histidine kinase"/>
    <property type="match status" value="1"/>
</dbReference>
<dbReference type="GO" id="GO:0046983">
    <property type="term" value="F:protein dimerization activity"/>
    <property type="evidence" value="ECO:0007669"/>
    <property type="project" value="InterPro"/>
</dbReference>
<evidence type="ECO:0000256" key="4">
    <source>
        <dbReference type="ARBA" id="ARBA00022741"/>
    </source>
</evidence>
<keyword evidence="8" id="KW-1133">Transmembrane helix</keyword>
<feature type="transmembrane region" description="Helical" evidence="8">
    <location>
        <begin position="57"/>
        <end position="76"/>
    </location>
</feature>
<dbReference type="Gene3D" id="3.30.565.10">
    <property type="entry name" value="Histidine kinase-like ATPase, C-terminal domain"/>
    <property type="match status" value="1"/>
</dbReference>
<dbReference type="EC" id="2.7.13.3" evidence="2"/>
<dbReference type="OrthoDB" id="9781904at2"/>
<dbReference type="InterPro" id="IPR036890">
    <property type="entry name" value="HATPase_C_sf"/>
</dbReference>
<keyword evidence="4" id="KW-0547">Nucleotide-binding</keyword>
<evidence type="ECO:0000259" key="9">
    <source>
        <dbReference type="PROSITE" id="PS50109"/>
    </source>
</evidence>
<evidence type="ECO:0000313" key="11">
    <source>
        <dbReference type="Proteomes" id="UP000325517"/>
    </source>
</evidence>
<comment type="catalytic activity">
    <reaction evidence="1">
        <text>ATP + protein L-histidine = ADP + protein N-phospho-L-histidine.</text>
        <dbReference type="EC" id="2.7.13.3"/>
    </reaction>
</comment>
<dbReference type="AlphaFoldDB" id="A0A5J6SJA7"/>
<protein>
    <recommendedName>
        <fullName evidence="2">histidine kinase</fullName>
        <ecNumber evidence="2">2.7.13.3</ecNumber>
    </recommendedName>
</protein>
<feature type="transmembrane region" description="Helical" evidence="8">
    <location>
        <begin position="112"/>
        <end position="139"/>
    </location>
</feature>
<name>A0A5J6SJA7_9BACI</name>
<proteinExistence type="predicted"/>
<evidence type="ECO:0000256" key="6">
    <source>
        <dbReference type="ARBA" id="ARBA00022840"/>
    </source>
</evidence>
<organism evidence="10 11">
    <name type="scientific">Psychrobacillus glaciei</name>
    <dbReference type="NCBI Taxonomy" id="2283160"/>
    <lineage>
        <taxon>Bacteria</taxon>
        <taxon>Bacillati</taxon>
        <taxon>Bacillota</taxon>
        <taxon>Bacilli</taxon>
        <taxon>Bacillales</taxon>
        <taxon>Bacillaceae</taxon>
        <taxon>Psychrobacillus</taxon>
    </lineage>
</organism>
<reference evidence="10 11" key="1">
    <citation type="submission" date="2018-07" db="EMBL/GenBank/DDBJ databases">
        <title>Complete genome sequence of Psychrobacillus sp. PB01, isolated from iceberg, and comparative genome analysis of Psychrobacillus strains.</title>
        <authorList>
            <person name="Lee P.C."/>
        </authorList>
    </citation>
    <scope>NUCLEOTIDE SEQUENCE [LARGE SCALE GENOMIC DNA]</scope>
    <source>
        <strain evidence="10 11">PB01</strain>
    </source>
</reference>
<feature type="transmembrane region" description="Helical" evidence="8">
    <location>
        <begin position="159"/>
        <end position="179"/>
    </location>
</feature>
<dbReference type="Proteomes" id="UP000325517">
    <property type="component" value="Chromosome"/>
</dbReference>
<dbReference type="Pfam" id="PF02518">
    <property type="entry name" value="HATPase_c"/>
    <property type="match status" value="1"/>
</dbReference>
<dbReference type="CDD" id="cd16917">
    <property type="entry name" value="HATPase_UhpB-NarQ-NarX-like"/>
    <property type="match status" value="1"/>
</dbReference>
<keyword evidence="7" id="KW-0902">Two-component regulatory system</keyword>
<evidence type="ECO:0000256" key="8">
    <source>
        <dbReference type="SAM" id="Phobius"/>
    </source>
</evidence>
<dbReference type="KEGG" id="psyo:PB01_03740"/>
<accession>A0A5J6SJA7</accession>
<evidence type="ECO:0000256" key="3">
    <source>
        <dbReference type="ARBA" id="ARBA00022679"/>
    </source>
</evidence>
<dbReference type="GO" id="GO:0005524">
    <property type="term" value="F:ATP binding"/>
    <property type="evidence" value="ECO:0007669"/>
    <property type="project" value="UniProtKB-KW"/>
</dbReference>
<dbReference type="InterPro" id="IPR003594">
    <property type="entry name" value="HATPase_dom"/>
</dbReference>
<evidence type="ECO:0000256" key="1">
    <source>
        <dbReference type="ARBA" id="ARBA00000085"/>
    </source>
</evidence>
<dbReference type="InterPro" id="IPR011712">
    <property type="entry name" value="Sig_transdc_His_kin_sub3_dim/P"/>
</dbReference>
<gene>
    <name evidence="10" type="ORF">PB01_03740</name>
</gene>
<dbReference type="InterPro" id="IPR005467">
    <property type="entry name" value="His_kinase_dom"/>
</dbReference>
<dbReference type="Pfam" id="PF07730">
    <property type="entry name" value="HisKA_3"/>
    <property type="match status" value="1"/>
</dbReference>
<dbReference type="InterPro" id="IPR050482">
    <property type="entry name" value="Sensor_HK_TwoCompSys"/>
</dbReference>
<keyword evidence="8" id="KW-0812">Transmembrane</keyword>
<dbReference type="GO" id="GO:0016020">
    <property type="term" value="C:membrane"/>
    <property type="evidence" value="ECO:0007669"/>
    <property type="project" value="InterPro"/>
</dbReference>
<evidence type="ECO:0000256" key="7">
    <source>
        <dbReference type="ARBA" id="ARBA00023012"/>
    </source>
</evidence>
<feature type="domain" description="Histidine kinase" evidence="9">
    <location>
        <begin position="403"/>
        <end position="598"/>
    </location>
</feature>
<feature type="transmembrane region" description="Helical" evidence="8">
    <location>
        <begin position="191"/>
        <end position="210"/>
    </location>
</feature>
<evidence type="ECO:0000256" key="5">
    <source>
        <dbReference type="ARBA" id="ARBA00022777"/>
    </source>
</evidence>
<evidence type="ECO:0000313" key="10">
    <source>
        <dbReference type="EMBL" id="QFF98000.1"/>
    </source>
</evidence>
<keyword evidence="11" id="KW-1185">Reference proteome</keyword>
<dbReference type="GO" id="GO:0000155">
    <property type="term" value="F:phosphorelay sensor kinase activity"/>
    <property type="evidence" value="ECO:0007669"/>
    <property type="project" value="InterPro"/>
</dbReference>
<dbReference type="Gene3D" id="1.20.5.1930">
    <property type="match status" value="1"/>
</dbReference>
<keyword evidence="8" id="KW-0472">Membrane</keyword>